<dbReference type="InterPro" id="IPR052956">
    <property type="entry name" value="Mesenchyme-surface_protein"/>
</dbReference>
<dbReference type="SUPFAM" id="SSF50969">
    <property type="entry name" value="YVTN repeat-like/Quinoprotein amine dehydrogenase"/>
    <property type="match status" value="1"/>
</dbReference>
<dbReference type="Proteomes" id="UP000189677">
    <property type="component" value="Chromosome"/>
</dbReference>
<reference evidence="4 5" key="1">
    <citation type="submission" date="2016-11" db="EMBL/GenBank/DDBJ databases">
        <title>Complete genome sequence of Streptomyces niveus SCSIO 3406.</title>
        <authorList>
            <person name="Zhu Q."/>
            <person name="Cheng W."/>
            <person name="Song Y."/>
            <person name="Li Q."/>
            <person name="Ju J."/>
        </authorList>
    </citation>
    <scope>NUCLEOTIDE SEQUENCE [LARGE SCALE GENOMIC DNA]</scope>
    <source>
        <strain evidence="4 5">SCSIO 3406</strain>
    </source>
</reference>
<evidence type="ECO:0000313" key="4">
    <source>
        <dbReference type="EMBL" id="AQU66798.1"/>
    </source>
</evidence>
<evidence type="ECO:0000259" key="3">
    <source>
        <dbReference type="Pfam" id="PF22494"/>
    </source>
</evidence>
<dbReference type="Pfam" id="PF22494">
    <property type="entry name" value="choice_anch_I"/>
    <property type="match status" value="1"/>
</dbReference>
<protein>
    <recommendedName>
        <fullName evidence="3">Choice-of-anchor I domain-containing protein</fullName>
    </recommendedName>
</protein>
<dbReference type="KEGG" id="snw:BBN63_11610"/>
<keyword evidence="2" id="KW-0732">Signal</keyword>
<feature type="region of interest" description="Disordered" evidence="1">
    <location>
        <begin position="427"/>
        <end position="458"/>
    </location>
</feature>
<evidence type="ECO:0000256" key="2">
    <source>
        <dbReference type="SAM" id="SignalP"/>
    </source>
</evidence>
<dbReference type="NCBIfam" id="NF038117">
    <property type="entry name" value="choice_anch_I"/>
    <property type="match status" value="1"/>
</dbReference>
<dbReference type="InterPro" id="IPR011044">
    <property type="entry name" value="Quino_amine_DH_bsu"/>
</dbReference>
<dbReference type="PANTHER" id="PTHR46928">
    <property type="entry name" value="MESENCHYME-SPECIFIC CELL SURFACE GLYCOPROTEIN"/>
    <property type="match status" value="1"/>
</dbReference>
<organism evidence="4 5">
    <name type="scientific">Streptomyces niveus</name>
    <name type="common">Streptomyces spheroides</name>
    <dbReference type="NCBI Taxonomy" id="193462"/>
    <lineage>
        <taxon>Bacteria</taxon>
        <taxon>Bacillati</taxon>
        <taxon>Actinomycetota</taxon>
        <taxon>Actinomycetes</taxon>
        <taxon>Kitasatosporales</taxon>
        <taxon>Streptomycetaceae</taxon>
        <taxon>Streptomyces</taxon>
    </lineage>
</organism>
<feature type="signal peptide" evidence="2">
    <location>
        <begin position="1"/>
        <end position="17"/>
    </location>
</feature>
<feature type="region of interest" description="Disordered" evidence="1">
    <location>
        <begin position="284"/>
        <end position="303"/>
    </location>
</feature>
<proteinExistence type="predicted"/>
<feature type="compositionally biased region" description="Basic and acidic residues" evidence="1">
    <location>
        <begin position="431"/>
        <end position="449"/>
    </location>
</feature>
<dbReference type="AlphaFoldDB" id="A0A1U9QR94"/>
<sequence length="545" mass="57780">MKKRSTILALATVTVMAATTALLPSALATGSHEKPGRGDSHGGKLDLTFLGRYESGKYDEGGAEITAYDSKTRRVFTINAQAGTVDILDIRNPAEPRKTGELATPGANSVAVHGGLVAVAQQAEAKTDRGTVAFFRASDGRKLREVRVGALPDMVTFTPKGDRVVVANEGEPDSYCPPGGEEPAGIDPVGSVSVVELDRGRDGDLRGATVRTAGFEKWDRKKAELIRDGVLIYGPNASVSQDIEPEYVAVAEDGRTAWVTLQENNALALVDLRRAEVEKIVPLGKKDHSKPGNGLDASDKDGGANIRTWPVKGLYKPDGINAFTARGGQYTVSANEGDARDWDCFAEEVRVKDVELNPEAFPDAAALQKDDALGRLNITTTSPRDSQGRVTELNSLGGRSISVRDERGRLVWDSGDDLEQLTAKAFGENFNTDHAENAPDSRSDNKGPEPEGITTGSVRGTTYAFVGLERIGGIAAYDLSDPRRPKAAGYVNSRDFAGDPEAGTAGDLGPEGVLFVAAKDSPTGDALLVVGNEVSGTTSIYRVGR</sequence>
<dbReference type="InterPro" id="IPR015943">
    <property type="entry name" value="WD40/YVTN_repeat-like_dom_sf"/>
</dbReference>
<dbReference type="RefSeq" id="WP_078075339.1">
    <property type="nucleotide sequence ID" value="NZ_CP018047.1"/>
</dbReference>
<keyword evidence="5" id="KW-1185">Reference proteome</keyword>
<name>A0A1U9QR94_STRNV</name>
<feature type="chain" id="PRO_5011984759" description="Choice-of-anchor I domain-containing protein" evidence="2">
    <location>
        <begin position="18"/>
        <end position="545"/>
    </location>
</feature>
<dbReference type="PANTHER" id="PTHR46928:SF1">
    <property type="entry name" value="MESENCHYME-SPECIFIC CELL SURFACE GLYCOPROTEIN"/>
    <property type="match status" value="1"/>
</dbReference>
<accession>A0A1U9QR94</accession>
<dbReference type="OrthoDB" id="1016457at2"/>
<dbReference type="InterPro" id="IPR055188">
    <property type="entry name" value="Choice_anch_I"/>
</dbReference>
<dbReference type="Gene3D" id="2.130.10.10">
    <property type="entry name" value="YVTN repeat-like/Quinoprotein amine dehydrogenase"/>
    <property type="match status" value="1"/>
</dbReference>
<feature type="domain" description="Choice-of-anchor I" evidence="3">
    <location>
        <begin position="60"/>
        <end position="542"/>
    </location>
</feature>
<evidence type="ECO:0000313" key="5">
    <source>
        <dbReference type="Proteomes" id="UP000189677"/>
    </source>
</evidence>
<dbReference type="EMBL" id="CP018047">
    <property type="protein sequence ID" value="AQU66798.1"/>
    <property type="molecule type" value="Genomic_DNA"/>
</dbReference>
<gene>
    <name evidence="4" type="ORF">BBN63_11610</name>
</gene>
<evidence type="ECO:0000256" key="1">
    <source>
        <dbReference type="SAM" id="MobiDB-lite"/>
    </source>
</evidence>